<evidence type="ECO:0000313" key="1">
    <source>
        <dbReference type="EMBL" id="QJA73640.1"/>
    </source>
</evidence>
<organism evidence="1">
    <name type="scientific">viral metagenome</name>
    <dbReference type="NCBI Taxonomy" id="1070528"/>
    <lineage>
        <taxon>unclassified sequences</taxon>
        <taxon>metagenomes</taxon>
        <taxon>organismal metagenomes</taxon>
    </lineage>
</organism>
<sequence>MTTNNAEDIIKLSKPDKLKIIKELIDQTRASIHTGLLKERFWRRKAISDGRPAEMMLAQQGADIKKQVEWLGFLEEIAKEPEGKE</sequence>
<protein>
    <submittedName>
        <fullName evidence="1">Uncharacterized protein</fullName>
    </submittedName>
</protein>
<proteinExistence type="predicted"/>
<dbReference type="EMBL" id="MT142041">
    <property type="protein sequence ID" value="QJA73640.1"/>
    <property type="molecule type" value="Genomic_DNA"/>
</dbReference>
<dbReference type="AlphaFoldDB" id="A0A6M3JUQ1"/>
<reference evidence="1" key="1">
    <citation type="submission" date="2020-03" db="EMBL/GenBank/DDBJ databases">
        <title>The deep terrestrial virosphere.</title>
        <authorList>
            <person name="Holmfeldt K."/>
            <person name="Nilsson E."/>
            <person name="Simone D."/>
            <person name="Lopez-Fernandez M."/>
            <person name="Wu X."/>
            <person name="de Brujin I."/>
            <person name="Lundin D."/>
            <person name="Andersson A."/>
            <person name="Bertilsson S."/>
            <person name="Dopson M."/>
        </authorList>
    </citation>
    <scope>NUCLEOTIDE SEQUENCE</scope>
    <source>
        <strain evidence="1">MM415A02286</strain>
    </source>
</reference>
<gene>
    <name evidence="1" type="ORF">MM415A02286_0013</name>
</gene>
<accession>A0A6M3JUQ1</accession>
<name>A0A6M3JUQ1_9ZZZZ</name>